<dbReference type="GeneID" id="92832014"/>
<dbReference type="Pfam" id="PF00575">
    <property type="entry name" value="S1"/>
    <property type="match status" value="1"/>
</dbReference>
<dbReference type="PROSITE" id="PS50084">
    <property type="entry name" value="KH_TYPE_1"/>
    <property type="match status" value="1"/>
</dbReference>
<dbReference type="FunFam" id="3.30.300.20:FF:000002">
    <property type="entry name" value="Transcription termination/antitermination protein NusA"/>
    <property type="match status" value="1"/>
</dbReference>
<dbReference type="InterPro" id="IPR009019">
    <property type="entry name" value="KH_sf_prok-type"/>
</dbReference>
<dbReference type="CDD" id="cd04455">
    <property type="entry name" value="S1_NusA"/>
    <property type="match status" value="1"/>
</dbReference>
<feature type="compositionally biased region" description="Acidic residues" evidence="8">
    <location>
        <begin position="366"/>
        <end position="378"/>
    </location>
</feature>
<dbReference type="InterPro" id="IPR010213">
    <property type="entry name" value="TF_NusA"/>
</dbReference>
<keyword evidence="4 7" id="KW-0694">RNA-binding</keyword>
<dbReference type="InterPro" id="IPR036555">
    <property type="entry name" value="NusA_N_sf"/>
</dbReference>
<evidence type="ECO:0000256" key="5">
    <source>
        <dbReference type="ARBA" id="ARBA00023015"/>
    </source>
</evidence>
<comment type="caution">
    <text evidence="10">The sequence shown here is derived from an EMBL/GenBank/DDBJ whole genome shotgun (WGS) entry which is preliminary data.</text>
</comment>
<evidence type="ECO:0000256" key="7">
    <source>
        <dbReference type="HAMAP-Rule" id="MF_00945"/>
    </source>
</evidence>
<dbReference type="PANTHER" id="PTHR22648:SF0">
    <property type="entry name" value="TRANSCRIPTION TERMINATION_ANTITERMINATION PROTEIN NUSA"/>
    <property type="match status" value="1"/>
</dbReference>
<dbReference type="InterPro" id="IPR003029">
    <property type="entry name" value="S1_domain"/>
</dbReference>
<gene>
    <name evidence="7" type="primary">nusA</name>
    <name evidence="10" type="ORF">DWX94_06890</name>
</gene>
<proteinExistence type="inferred from homology"/>
<evidence type="ECO:0000259" key="9">
    <source>
        <dbReference type="PROSITE" id="PS50126"/>
    </source>
</evidence>
<dbReference type="InterPro" id="IPR025249">
    <property type="entry name" value="TF_NusA_KH_1st"/>
</dbReference>
<dbReference type="FunFam" id="3.30.1480.10:FF:000002">
    <property type="entry name" value="Transcription termination/antitermination protein NusA"/>
    <property type="match status" value="1"/>
</dbReference>
<feature type="domain" description="S1 motif" evidence="9">
    <location>
        <begin position="134"/>
        <end position="199"/>
    </location>
</feature>
<dbReference type="PANTHER" id="PTHR22648">
    <property type="entry name" value="TRANSCRIPTION TERMINATION FACTOR NUSA"/>
    <property type="match status" value="1"/>
</dbReference>
<keyword evidence="2 7" id="KW-0963">Cytoplasm</keyword>
<dbReference type="CDD" id="cd02134">
    <property type="entry name" value="KH-II_NusA_rpt1"/>
    <property type="match status" value="1"/>
</dbReference>
<reference evidence="10 11" key="1">
    <citation type="submission" date="2018-08" db="EMBL/GenBank/DDBJ databases">
        <title>A genome reference for cultivated species of the human gut microbiota.</title>
        <authorList>
            <person name="Zou Y."/>
            <person name="Xue W."/>
            <person name="Luo G."/>
        </authorList>
    </citation>
    <scope>NUCLEOTIDE SEQUENCE [LARGE SCALE GENOMIC DNA]</scope>
    <source>
        <strain evidence="10 11">AF22-21</strain>
    </source>
</reference>
<dbReference type="GO" id="GO:0003700">
    <property type="term" value="F:DNA-binding transcription factor activity"/>
    <property type="evidence" value="ECO:0007669"/>
    <property type="project" value="InterPro"/>
</dbReference>
<evidence type="ECO:0000313" key="10">
    <source>
        <dbReference type="EMBL" id="RGS42954.1"/>
    </source>
</evidence>
<comment type="function">
    <text evidence="7">Participates in both transcription termination and antitermination.</text>
</comment>
<keyword evidence="1 7" id="KW-0806">Transcription termination</keyword>
<dbReference type="SUPFAM" id="SSF69705">
    <property type="entry name" value="Transcription factor NusA, N-terminal domain"/>
    <property type="match status" value="1"/>
</dbReference>
<dbReference type="SUPFAM" id="SSF50249">
    <property type="entry name" value="Nucleic acid-binding proteins"/>
    <property type="match status" value="1"/>
</dbReference>
<dbReference type="AlphaFoldDB" id="A0A3R5YU80"/>
<dbReference type="GO" id="GO:0003723">
    <property type="term" value="F:RNA binding"/>
    <property type="evidence" value="ECO:0007669"/>
    <property type="project" value="UniProtKB-UniRule"/>
</dbReference>
<dbReference type="SMART" id="SM00316">
    <property type="entry name" value="S1"/>
    <property type="match status" value="1"/>
</dbReference>
<dbReference type="NCBIfam" id="TIGR01953">
    <property type="entry name" value="NusA"/>
    <property type="match status" value="1"/>
</dbReference>
<dbReference type="PROSITE" id="PS50126">
    <property type="entry name" value="S1"/>
    <property type="match status" value="1"/>
</dbReference>
<dbReference type="GO" id="GO:0031564">
    <property type="term" value="P:transcription antitermination"/>
    <property type="evidence" value="ECO:0007669"/>
    <property type="project" value="UniProtKB-UniRule"/>
</dbReference>
<dbReference type="InterPro" id="IPR058582">
    <property type="entry name" value="KH_NusA_2nd"/>
</dbReference>
<dbReference type="HAMAP" id="MF_00945_B">
    <property type="entry name" value="NusA_B"/>
    <property type="match status" value="1"/>
</dbReference>
<dbReference type="Proteomes" id="UP000283295">
    <property type="component" value="Unassembled WGS sequence"/>
</dbReference>
<feature type="region of interest" description="Disordered" evidence="8">
    <location>
        <begin position="346"/>
        <end position="398"/>
    </location>
</feature>
<keyword evidence="6 7" id="KW-0804">Transcription</keyword>
<sequence length="398" mass="44303">MSEIIEALNQLEKERNISKDVLLEAIERSLKTACKKDFNTDENITVSLDRETGECHVYAAKEVVDEVENPSFQISLSQAKMLNRRYEIGDTVNVEITTKNFGRIAAQRARNVIVQAINENERAAIYDHFHMKEKDVVTGIVERQVGDSVNVSLDDKTEALLKPSEMIEGETYERGDRIKLYVTEVKKTNKGPKIVVSRTHPELVKRLFEKEVTEIADGVVEIKSFCREAGSRSKIAVWSNDENVDAVGACVGVNGDRVNAVVADLNGEKIDIIPWSENPAEFIYNALSPSDVEDVSVDLDEKSAFVVVPDTQLSLAIGKKGQNARLAAKLTGYKIDIKSHSKAEEMGYFDDQAPDGGYDKDFDPYGSDDDYYDEVDDDKDAKSASVDIDETDDTGVEE</sequence>
<dbReference type="SUPFAM" id="SSF54814">
    <property type="entry name" value="Prokaryotic type KH domain (KH-domain type II)"/>
    <property type="match status" value="2"/>
</dbReference>
<dbReference type="Gene3D" id="2.40.50.140">
    <property type="entry name" value="Nucleic acid-binding proteins"/>
    <property type="match status" value="1"/>
</dbReference>
<keyword evidence="3 7" id="KW-0889">Transcription antitermination</keyword>
<dbReference type="InterPro" id="IPR013735">
    <property type="entry name" value="TF_NusA_N"/>
</dbReference>
<evidence type="ECO:0000256" key="2">
    <source>
        <dbReference type="ARBA" id="ARBA00022490"/>
    </source>
</evidence>
<protein>
    <recommendedName>
        <fullName evidence="7">Transcription termination/antitermination protein NusA</fullName>
    </recommendedName>
</protein>
<name>A0A3R5YU80_9FIRM</name>
<dbReference type="OrthoDB" id="9807233at2"/>
<evidence type="ECO:0000256" key="4">
    <source>
        <dbReference type="ARBA" id="ARBA00022884"/>
    </source>
</evidence>
<dbReference type="GO" id="GO:0005829">
    <property type="term" value="C:cytosol"/>
    <property type="evidence" value="ECO:0007669"/>
    <property type="project" value="TreeGrafter"/>
</dbReference>
<comment type="subunit">
    <text evidence="7">Monomer. Binds directly to the core enzyme of the DNA-dependent RNA polymerase and to nascent RNA.</text>
</comment>
<comment type="similarity">
    <text evidence="7">Belongs to the NusA family.</text>
</comment>
<dbReference type="Gene3D" id="3.30.1480.10">
    <property type="entry name" value="NusA, N-terminal domain"/>
    <property type="match status" value="1"/>
</dbReference>
<dbReference type="GO" id="GO:0006353">
    <property type="term" value="P:DNA-templated transcription termination"/>
    <property type="evidence" value="ECO:0007669"/>
    <property type="project" value="UniProtKB-UniRule"/>
</dbReference>
<dbReference type="Pfam" id="PF26594">
    <property type="entry name" value="KH_NusA_2nd"/>
    <property type="match status" value="1"/>
</dbReference>
<dbReference type="InterPro" id="IPR012340">
    <property type="entry name" value="NA-bd_OB-fold"/>
</dbReference>
<dbReference type="InterPro" id="IPR030842">
    <property type="entry name" value="TF_NusA_bacterial"/>
</dbReference>
<dbReference type="RefSeq" id="WP_004853075.1">
    <property type="nucleotide sequence ID" value="NZ_CP102278.1"/>
</dbReference>
<evidence type="ECO:0000256" key="8">
    <source>
        <dbReference type="SAM" id="MobiDB-lite"/>
    </source>
</evidence>
<evidence type="ECO:0000256" key="3">
    <source>
        <dbReference type="ARBA" id="ARBA00022814"/>
    </source>
</evidence>
<organism evidence="10 11">
    <name type="scientific">Coprococcus eutactus</name>
    <dbReference type="NCBI Taxonomy" id="33043"/>
    <lineage>
        <taxon>Bacteria</taxon>
        <taxon>Bacillati</taxon>
        <taxon>Bacillota</taxon>
        <taxon>Clostridia</taxon>
        <taxon>Lachnospirales</taxon>
        <taxon>Lachnospiraceae</taxon>
        <taxon>Coprococcus</taxon>
    </lineage>
</organism>
<evidence type="ECO:0000256" key="1">
    <source>
        <dbReference type="ARBA" id="ARBA00022472"/>
    </source>
</evidence>
<dbReference type="Pfam" id="PF13184">
    <property type="entry name" value="KH_NusA_1st"/>
    <property type="match status" value="1"/>
</dbReference>
<comment type="subcellular location">
    <subcellularLocation>
        <location evidence="7">Cytoplasm</location>
    </subcellularLocation>
</comment>
<dbReference type="FunFam" id="3.30.300.20:FF:000005">
    <property type="entry name" value="Transcription termination/antitermination protein NusA"/>
    <property type="match status" value="1"/>
</dbReference>
<keyword evidence="5 7" id="KW-0805">Transcription regulation</keyword>
<accession>A0A3R5YU80</accession>
<dbReference type="EMBL" id="QRVK01000013">
    <property type="protein sequence ID" value="RGS42954.1"/>
    <property type="molecule type" value="Genomic_DNA"/>
</dbReference>
<feature type="compositionally biased region" description="Acidic residues" evidence="8">
    <location>
        <begin position="387"/>
        <end position="398"/>
    </location>
</feature>
<evidence type="ECO:0000313" key="11">
    <source>
        <dbReference type="Proteomes" id="UP000283295"/>
    </source>
</evidence>
<dbReference type="CDD" id="cd22529">
    <property type="entry name" value="KH-II_NusA_rpt2"/>
    <property type="match status" value="1"/>
</dbReference>
<dbReference type="InterPro" id="IPR015946">
    <property type="entry name" value="KH_dom-like_a/b"/>
</dbReference>
<dbReference type="Pfam" id="PF08529">
    <property type="entry name" value="NusA_N"/>
    <property type="match status" value="1"/>
</dbReference>
<dbReference type="Gene3D" id="3.30.300.20">
    <property type="match status" value="2"/>
</dbReference>
<evidence type="ECO:0000256" key="6">
    <source>
        <dbReference type="ARBA" id="ARBA00023163"/>
    </source>
</evidence>